<evidence type="ECO:0000256" key="2">
    <source>
        <dbReference type="ARBA" id="ARBA00022679"/>
    </source>
</evidence>
<sequence length="281" mass="31060">MERETLAIIPANRGGSVEHFYHFLFGYLLPFIELCHPLRGHRRFLLRDCGPMNRLLRDLDGFEIGQLPAWMVFGSLVGTNPSLGAIPKVIAPGFDAPDTYDAARFRRLRALVADLFAARLAEAAARHPRAQADRLVLVIDRAQPDAFYATPRAEQRGAGAALRSIPNIAEVHAAIAARHDAMLVRLEALPFFDQVHLFSRAWRVVGQHGAGLAHMIWARQDAALVEAIPSPDGVPPDKVDYAVFFRGICHALGMRWQGILQDDNHAPLPPDRVLRGLDALG</sequence>
<evidence type="ECO:0000256" key="3">
    <source>
        <dbReference type="ARBA" id="ARBA00023180"/>
    </source>
</evidence>
<evidence type="ECO:0000313" key="5">
    <source>
        <dbReference type="EMBL" id="MBP0464514.1"/>
    </source>
</evidence>
<dbReference type="PANTHER" id="PTHR20961">
    <property type="entry name" value="GLYCOSYLTRANSFERASE"/>
    <property type="match status" value="1"/>
</dbReference>
<keyword evidence="6" id="KW-1185">Reference proteome</keyword>
<comment type="caution">
    <text evidence="5">The sequence shown here is derived from an EMBL/GenBank/DDBJ whole genome shotgun (WGS) entry which is preliminary data.</text>
</comment>
<proteinExistence type="predicted"/>
<keyword evidence="2" id="KW-0808">Transferase</keyword>
<dbReference type="EMBL" id="JAGIYZ010000010">
    <property type="protein sequence ID" value="MBP0464514.1"/>
    <property type="molecule type" value="Genomic_DNA"/>
</dbReference>
<evidence type="ECO:0000259" key="4">
    <source>
        <dbReference type="Pfam" id="PF04577"/>
    </source>
</evidence>
<dbReference type="RefSeq" id="WP_209351888.1">
    <property type="nucleotide sequence ID" value="NZ_JAGIYZ010000010.1"/>
</dbReference>
<dbReference type="Pfam" id="PF04577">
    <property type="entry name" value="Glyco_transf_61"/>
    <property type="match status" value="1"/>
</dbReference>
<dbReference type="InterPro" id="IPR049625">
    <property type="entry name" value="Glyco_transf_61_cat"/>
</dbReference>
<name>A0ABS4AT27_9PROT</name>
<feature type="domain" description="Glycosyltransferase 61 catalytic" evidence="4">
    <location>
        <begin position="20"/>
        <end position="224"/>
    </location>
</feature>
<evidence type="ECO:0000313" key="6">
    <source>
        <dbReference type="Proteomes" id="UP000680815"/>
    </source>
</evidence>
<keyword evidence="1" id="KW-0328">Glycosyltransferase</keyword>
<accession>A0ABS4AT27</accession>
<gene>
    <name evidence="5" type="ORF">J5Y09_11410</name>
</gene>
<dbReference type="Proteomes" id="UP000680815">
    <property type="component" value="Unassembled WGS sequence"/>
</dbReference>
<dbReference type="InterPro" id="IPR007657">
    <property type="entry name" value="Glycosyltransferase_61"/>
</dbReference>
<protein>
    <submittedName>
        <fullName evidence="5">Glycosyltransferase family 61 protein</fullName>
    </submittedName>
</protein>
<organism evidence="5 6">
    <name type="scientific">Roseomonas nitratireducens</name>
    <dbReference type="NCBI Taxonomy" id="2820810"/>
    <lineage>
        <taxon>Bacteria</taxon>
        <taxon>Pseudomonadati</taxon>
        <taxon>Pseudomonadota</taxon>
        <taxon>Alphaproteobacteria</taxon>
        <taxon>Acetobacterales</taxon>
        <taxon>Roseomonadaceae</taxon>
        <taxon>Roseomonas</taxon>
    </lineage>
</organism>
<keyword evidence="3" id="KW-0325">Glycoprotein</keyword>
<reference evidence="5 6" key="1">
    <citation type="submission" date="2021-03" db="EMBL/GenBank/DDBJ databases">
        <authorList>
            <person name="So Y."/>
        </authorList>
    </citation>
    <scope>NUCLEOTIDE SEQUENCE [LARGE SCALE GENOMIC DNA]</scope>
    <source>
        <strain evidence="5 6">PWR1</strain>
    </source>
</reference>
<evidence type="ECO:0000256" key="1">
    <source>
        <dbReference type="ARBA" id="ARBA00022676"/>
    </source>
</evidence>